<dbReference type="AlphaFoldDB" id="A0A1H7PWQ3"/>
<evidence type="ECO:0000313" key="2">
    <source>
        <dbReference type="EMBL" id="SEL39695.1"/>
    </source>
</evidence>
<dbReference type="OrthoDB" id="381028at2157"/>
<accession>A0A1H7PWQ3</accession>
<feature type="transmembrane region" description="Helical" evidence="1">
    <location>
        <begin position="75"/>
        <end position="92"/>
    </location>
</feature>
<organism evidence="2 3">
    <name type="scientific">Haloferax larsenii</name>
    <dbReference type="NCBI Taxonomy" id="302484"/>
    <lineage>
        <taxon>Archaea</taxon>
        <taxon>Methanobacteriati</taxon>
        <taxon>Methanobacteriota</taxon>
        <taxon>Stenosarchaea group</taxon>
        <taxon>Halobacteria</taxon>
        <taxon>Halobacteriales</taxon>
        <taxon>Haloferacaceae</taxon>
        <taxon>Haloferax</taxon>
    </lineage>
</organism>
<reference evidence="2 3" key="1">
    <citation type="submission" date="2016-10" db="EMBL/GenBank/DDBJ databases">
        <authorList>
            <person name="de Groot N.N."/>
        </authorList>
    </citation>
    <scope>NUCLEOTIDE SEQUENCE [LARGE SCALE GENOMIC DNA]</scope>
    <source>
        <strain evidence="2 3">CDM_5</strain>
    </source>
</reference>
<keyword evidence="1" id="KW-0812">Transmembrane</keyword>
<keyword evidence="1" id="KW-1133">Transmembrane helix</keyword>
<gene>
    <name evidence="2" type="ORF">SAMN04488691_104211</name>
</gene>
<name>A0A1H7PWQ3_HALLR</name>
<evidence type="ECO:0000313" key="3">
    <source>
        <dbReference type="Proteomes" id="UP000183894"/>
    </source>
</evidence>
<keyword evidence="1" id="KW-0472">Membrane</keyword>
<dbReference type="Proteomes" id="UP000183894">
    <property type="component" value="Unassembled WGS sequence"/>
</dbReference>
<proteinExistence type="predicted"/>
<dbReference type="RefSeq" id="WP_074793871.1">
    <property type="nucleotide sequence ID" value="NZ_FOAD01000004.1"/>
</dbReference>
<evidence type="ECO:0000256" key="1">
    <source>
        <dbReference type="SAM" id="Phobius"/>
    </source>
</evidence>
<sequence length="97" mass="10659">MPRTPSLATVLPNEFVPIRRIGRYACYAFTLAALGFLGADVVFFVLDLFTGLIENSLGRIFAIMWDDLLTLVRDVVKAFALLVALGVFLSQFETGTA</sequence>
<dbReference type="EMBL" id="FOAD01000004">
    <property type="protein sequence ID" value="SEL39695.1"/>
    <property type="molecule type" value="Genomic_DNA"/>
</dbReference>
<feature type="transmembrane region" description="Helical" evidence="1">
    <location>
        <begin position="24"/>
        <end position="46"/>
    </location>
</feature>
<protein>
    <submittedName>
        <fullName evidence="2">Uncharacterized protein</fullName>
    </submittedName>
</protein>